<keyword evidence="1" id="KW-0472">Membrane</keyword>
<evidence type="ECO:0000259" key="2">
    <source>
        <dbReference type="Pfam" id="PF26268"/>
    </source>
</evidence>
<evidence type="ECO:0000313" key="3">
    <source>
        <dbReference type="EMBL" id="ELY69304.1"/>
    </source>
</evidence>
<reference evidence="3 4" key="1">
    <citation type="journal article" date="2014" name="PLoS Genet.">
        <title>Phylogenetically driven sequencing of extremely halophilic archaea reveals strategies for static and dynamic osmo-response.</title>
        <authorList>
            <person name="Becker E.A."/>
            <person name="Seitzer P.M."/>
            <person name="Tritt A."/>
            <person name="Larsen D."/>
            <person name="Krusor M."/>
            <person name="Yao A.I."/>
            <person name="Wu D."/>
            <person name="Madern D."/>
            <person name="Eisen J.A."/>
            <person name="Darling A.E."/>
            <person name="Facciotti M.T."/>
        </authorList>
    </citation>
    <scope>NUCLEOTIDE SEQUENCE [LARGE SCALE GENOMIC DNA]</scope>
    <source>
        <strain evidence="3 4">JCM 10478</strain>
    </source>
</reference>
<keyword evidence="1" id="KW-0812">Transmembrane</keyword>
<feature type="transmembrane region" description="Helical" evidence="1">
    <location>
        <begin position="20"/>
        <end position="38"/>
    </location>
</feature>
<protein>
    <recommendedName>
        <fullName evidence="2">DUF8071 domain-containing protein</fullName>
    </recommendedName>
</protein>
<name>L9Y5F8_9EURY</name>
<dbReference type="Pfam" id="PF26268">
    <property type="entry name" value="DUF8071"/>
    <property type="match status" value="1"/>
</dbReference>
<proteinExistence type="predicted"/>
<feature type="transmembrane region" description="Helical" evidence="1">
    <location>
        <begin position="83"/>
        <end position="105"/>
    </location>
</feature>
<sequence length="129" mass="12968">MTVGSDRVADAAVETWRGATVHYEIIAVACLLVGVAAVSGALNAGLIPAFSLVASVPFGIGLARYGTEYAVGNMSVTVSLSEAIADGLGAALVIGLPLAVLGYLVEAAIRRVGSGNRGNSSSPLRPNRS</sequence>
<dbReference type="AlphaFoldDB" id="L9Y5F8"/>
<dbReference type="EMBL" id="AOID01000016">
    <property type="protein sequence ID" value="ELY69304.1"/>
    <property type="molecule type" value="Genomic_DNA"/>
</dbReference>
<gene>
    <name evidence="3" type="ORF">C489_05103</name>
</gene>
<dbReference type="InterPro" id="IPR058384">
    <property type="entry name" value="DUF8071"/>
</dbReference>
<dbReference type="PATRIC" id="fig|1227496.3.peg.1025"/>
<feature type="domain" description="DUF8071" evidence="2">
    <location>
        <begin position="2"/>
        <end position="113"/>
    </location>
</feature>
<organism evidence="3 4">
    <name type="scientific">Natrinema versiforme JCM 10478</name>
    <dbReference type="NCBI Taxonomy" id="1227496"/>
    <lineage>
        <taxon>Archaea</taxon>
        <taxon>Methanobacteriati</taxon>
        <taxon>Methanobacteriota</taxon>
        <taxon>Stenosarchaea group</taxon>
        <taxon>Halobacteria</taxon>
        <taxon>Halobacteriales</taxon>
        <taxon>Natrialbaceae</taxon>
        <taxon>Natrinema</taxon>
    </lineage>
</organism>
<dbReference type="Proteomes" id="UP000011632">
    <property type="component" value="Unassembled WGS sequence"/>
</dbReference>
<accession>L9Y5F8</accession>
<keyword evidence="1" id="KW-1133">Transmembrane helix</keyword>
<comment type="caution">
    <text evidence="3">The sequence shown here is derived from an EMBL/GenBank/DDBJ whole genome shotgun (WGS) entry which is preliminary data.</text>
</comment>
<keyword evidence="4" id="KW-1185">Reference proteome</keyword>
<evidence type="ECO:0000256" key="1">
    <source>
        <dbReference type="SAM" id="Phobius"/>
    </source>
</evidence>
<dbReference type="RefSeq" id="WP_006430074.1">
    <property type="nucleotide sequence ID" value="NZ_AOID01000016.1"/>
</dbReference>
<evidence type="ECO:0000313" key="4">
    <source>
        <dbReference type="Proteomes" id="UP000011632"/>
    </source>
</evidence>